<evidence type="ECO:0000313" key="1">
    <source>
        <dbReference type="EMBL" id="KAG1782881.1"/>
    </source>
</evidence>
<proteinExistence type="predicted"/>
<organism evidence="1 2">
    <name type="scientific">Suillus placidus</name>
    <dbReference type="NCBI Taxonomy" id="48579"/>
    <lineage>
        <taxon>Eukaryota</taxon>
        <taxon>Fungi</taxon>
        <taxon>Dikarya</taxon>
        <taxon>Basidiomycota</taxon>
        <taxon>Agaricomycotina</taxon>
        <taxon>Agaricomycetes</taxon>
        <taxon>Agaricomycetidae</taxon>
        <taxon>Boletales</taxon>
        <taxon>Suillineae</taxon>
        <taxon>Suillaceae</taxon>
        <taxon>Suillus</taxon>
    </lineage>
</organism>
<reference evidence="1" key="1">
    <citation type="journal article" date="2020" name="New Phytol.">
        <title>Comparative genomics reveals dynamic genome evolution in host specialist ectomycorrhizal fungi.</title>
        <authorList>
            <person name="Lofgren L.A."/>
            <person name="Nguyen N.H."/>
            <person name="Vilgalys R."/>
            <person name="Ruytinx J."/>
            <person name="Liao H.L."/>
            <person name="Branco S."/>
            <person name="Kuo A."/>
            <person name="LaButti K."/>
            <person name="Lipzen A."/>
            <person name="Andreopoulos W."/>
            <person name="Pangilinan J."/>
            <person name="Riley R."/>
            <person name="Hundley H."/>
            <person name="Na H."/>
            <person name="Barry K."/>
            <person name="Grigoriev I.V."/>
            <person name="Stajich J.E."/>
            <person name="Kennedy P.G."/>
        </authorList>
    </citation>
    <scope>NUCLEOTIDE SEQUENCE</scope>
    <source>
        <strain evidence="1">DOB743</strain>
    </source>
</reference>
<protein>
    <submittedName>
        <fullName evidence="1">Uncharacterized protein</fullName>
    </submittedName>
</protein>
<name>A0A9P7D8W9_9AGAM</name>
<dbReference type="EMBL" id="JABBWD010000002">
    <property type="protein sequence ID" value="KAG1782881.1"/>
    <property type="molecule type" value="Genomic_DNA"/>
</dbReference>
<dbReference type="OrthoDB" id="2681862at2759"/>
<accession>A0A9P7D8W9</accession>
<keyword evidence="2" id="KW-1185">Reference proteome</keyword>
<comment type="caution">
    <text evidence="1">The sequence shown here is derived from an EMBL/GenBank/DDBJ whole genome shotgun (WGS) entry which is preliminary data.</text>
</comment>
<gene>
    <name evidence="1" type="ORF">EV702DRAFT_1264838</name>
</gene>
<sequence>MTSNLTAIERQSPKTELDYEDLHAMVREFMPIRSYDHTEIESILDRLGDYEQHHGNIPDPTVAQLLEADRPFRITWAETCNKLRKADADLRRMQRVRQSTVKMLEVLETLIDYFEDEDPSSM</sequence>
<evidence type="ECO:0000313" key="2">
    <source>
        <dbReference type="Proteomes" id="UP000714275"/>
    </source>
</evidence>
<dbReference type="AlphaFoldDB" id="A0A9P7D8W9"/>
<dbReference type="Proteomes" id="UP000714275">
    <property type="component" value="Unassembled WGS sequence"/>
</dbReference>